<comment type="subcellular location">
    <subcellularLocation>
        <location evidence="1">Secreted</location>
    </subcellularLocation>
</comment>
<accession>A0A9Q0NDR0</accession>
<dbReference type="SUPFAM" id="SSF55797">
    <property type="entry name" value="PR-1-like"/>
    <property type="match status" value="1"/>
</dbReference>
<dbReference type="PANTHER" id="PTHR10334">
    <property type="entry name" value="CYSTEINE-RICH SECRETORY PROTEIN-RELATED"/>
    <property type="match status" value="1"/>
</dbReference>
<dbReference type="InterPro" id="IPR035940">
    <property type="entry name" value="CAP_sf"/>
</dbReference>
<evidence type="ECO:0000313" key="8">
    <source>
        <dbReference type="EMBL" id="KAJ6648389.1"/>
    </source>
</evidence>
<dbReference type="InterPro" id="IPR001283">
    <property type="entry name" value="CRISP-related"/>
</dbReference>
<dbReference type="GO" id="GO:0005576">
    <property type="term" value="C:extracellular region"/>
    <property type="evidence" value="ECO:0007669"/>
    <property type="project" value="UniProtKB-SubCell"/>
</dbReference>
<feature type="domain" description="SCP" evidence="7">
    <location>
        <begin position="58"/>
        <end position="218"/>
    </location>
</feature>
<evidence type="ECO:0000256" key="2">
    <source>
        <dbReference type="ARBA" id="ARBA00009923"/>
    </source>
</evidence>
<dbReference type="EMBL" id="WJQU01000001">
    <property type="protein sequence ID" value="KAJ6648389.1"/>
    <property type="molecule type" value="Genomic_DNA"/>
</dbReference>
<dbReference type="SMART" id="SM00198">
    <property type="entry name" value="SCP"/>
    <property type="match status" value="1"/>
</dbReference>
<dbReference type="Proteomes" id="UP001151699">
    <property type="component" value="Chromosome A"/>
</dbReference>
<dbReference type="PIRSF" id="PIRSF038921">
    <property type="entry name" value="P14a"/>
    <property type="match status" value="1"/>
</dbReference>
<sequence>MKVTFAVLAIALLKEVVLAIDYCQAGLCKANAKHVGCGKTDNFGPNCPKERSLLPMTAELKAYLLKKHNAARSDLANGKIPGYKSANRMIEMAWDNELAKLAEYNAKSCTYGHDECRNTAEYKYAGQNIAIVMSTPNYFETLRAIDFLFGLWFEEYKDCDMTYINKYRSSDNPKKQIGHFTQIVSAGANRMGCAITTYADSRKNVYIVCNYSLTNIKDRPIYTTGIPCSACTTKCSTTYPGLCDSSEVIPLK</sequence>
<evidence type="ECO:0000259" key="7">
    <source>
        <dbReference type="SMART" id="SM00198"/>
    </source>
</evidence>
<evidence type="ECO:0000256" key="3">
    <source>
        <dbReference type="ARBA" id="ARBA00022525"/>
    </source>
</evidence>
<dbReference type="Gene3D" id="3.40.33.10">
    <property type="entry name" value="CAP"/>
    <property type="match status" value="1"/>
</dbReference>
<evidence type="ECO:0000256" key="5">
    <source>
        <dbReference type="ARBA" id="ARBA00068306"/>
    </source>
</evidence>
<evidence type="ECO:0000256" key="4">
    <source>
        <dbReference type="ARBA" id="ARBA00022729"/>
    </source>
</evidence>
<comment type="caution">
    <text evidence="8">The sequence shown here is derived from an EMBL/GenBank/DDBJ whole genome shotgun (WGS) entry which is preliminary data.</text>
</comment>
<dbReference type="CDD" id="cd05380">
    <property type="entry name" value="CAP_euk"/>
    <property type="match status" value="1"/>
</dbReference>
<evidence type="ECO:0000256" key="1">
    <source>
        <dbReference type="ARBA" id="ARBA00004613"/>
    </source>
</evidence>
<evidence type="ECO:0000256" key="6">
    <source>
        <dbReference type="SAM" id="SignalP"/>
    </source>
</evidence>
<keyword evidence="4 6" id="KW-0732">Signal</keyword>
<dbReference type="Pfam" id="PF00188">
    <property type="entry name" value="CAP"/>
    <property type="match status" value="1"/>
</dbReference>
<dbReference type="InterPro" id="IPR014044">
    <property type="entry name" value="CAP_dom"/>
</dbReference>
<dbReference type="InterPro" id="IPR034763">
    <property type="entry name" value="P14a_insect"/>
</dbReference>
<feature type="chain" id="PRO_5040393328" description="Venom allergen-1" evidence="6">
    <location>
        <begin position="20"/>
        <end position="252"/>
    </location>
</feature>
<dbReference type="FunFam" id="3.40.33.10:FF:000007">
    <property type="entry name" value="Venom allergen"/>
    <property type="match status" value="1"/>
</dbReference>
<gene>
    <name evidence="8" type="primary">AG5L1_7</name>
    <name evidence="8" type="ORF">Bhyg_03617</name>
</gene>
<proteinExistence type="inferred from homology"/>
<dbReference type="AlphaFoldDB" id="A0A9Q0NDR0"/>
<protein>
    <recommendedName>
        <fullName evidence="5">Venom allergen-1</fullName>
    </recommendedName>
</protein>
<dbReference type="OrthoDB" id="414826at2759"/>
<name>A0A9Q0NDR0_9DIPT</name>
<comment type="similarity">
    <text evidence="2">Belongs to the CRISP family.</text>
</comment>
<evidence type="ECO:0000313" key="9">
    <source>
        <dbReference type="Proteomes" id="UP001151699"/>
    </source>
</evidence>
<keyword evidence="3" id="KW-0964">Secreted</keyword>
<keyword evidence="9" id="KW-1185">Reference proteome</keyword>
<feature type="signal peptide" evidence="6">
    <location>
        <begin position="1"/>
        <end position="19"/>
    </location>
</feature>
<dbReference type="PRINTS" id="PR00837">
    <property type="entry name" value="V5TPXLIKE"/>
</dbReference>
<organism evidence="8 9">
    <name type="scientific">Pseudolycoriella hygida</name>
    <dbReference type="NCBI Taxonomy" id="35572"/>
    <lineage>
        <taxon>Eukaryota</taxon>
        <taxon>Metazoa</taxon>
        <taxon>Ecdysozoa</taxon>
        <taxon>Arthropoda</taxon>
        <taxon>Hexapoda</taxon>
        <taxon>Insecta</taxon>
        <taxon>Pterygota</taxon>
        <taxon>Neoptera</taxon>
        <taxon>Endopterygota</taxon>
        <taxon>Diptera</taxon>
        <taxon>Nematocera</taxon>
        <taxon>Sciaroidea</taxon>
        <taxon>Sciaridae</taxon>
        <taxon>Pseudolycoriella</taxon>
    </lineage>
</organism>
<reference evidence="8" key="1">
    <citation type="submission" date="2022-07" db="EMBL/GenBank/DDBJ databases">
        <authorList>
            <person name="Trinca V."/>
            <person name="Uliana J.V.C."/>
            <person name="Torres T.T."/>
            <person name="Ward R.J."/>
            <person name="Monesi N."/>
        </authorList>
    </citation>
    <scope>NUCLEOTIDE SEQUENCE</scope>
    <source>
        <strain evidence="8">HSMRA1968</strain>
        <tissue evidence="8">Whole embryos</tissue>
    </source>
</reference>